<reference evidence="2 3" key="1">
    <citation type="submission" date="2019-06" db="EMBL/GenBank/DDBJ databases">
        <authorList>
            <person name="Mardanova A.M."/>
            <person name="Pudova D.S."/>
            <person name="Shagimardanova E.I."/>
            <person name="Gogoleva N.E."/>
            <person name="Lutfullin M.T."/>
            <person name="Hadieva G.F."/>
            <person name="Sharipova M.R."/>
        </authorList>
    </citation>
    <scope>NUCLEOTIDE SEQUENCE [LARGE SCALE GENOMIC DNA]</scope>
    <source>
        <strain evidence="2 3">MG-1</strain>
    </source>
</reference>
<sequence length="213" mass="23451">MDQKSKPFDSHVAELLDRHLPMSWDELLAAVRRSPQLSAVEAARGAKQRPDRTTDGLRSLPAASPPTWDGLHAVINTLHRKNLLPDDLPHTRSPSVMLIHLLSELALSLSDHRRPGRDLGAASVEPKAEGVQARFETECIIWLITGRLGVRAAATGSLKGYLKYGELMPEFSRDRVLQTVDTIEGLFGGALAFGIMIREEMPSLFELDDSLAV</sequence>
<evidence type="ECO:0000256" key="1">
    <source>
        <dbReference type="SAM" id="MobiDB-lite"/>
    </source>
</evidence>
<dbReference type="Proteomes" id="UP000314223">
    <property type="component" value="Unassembled WGS sequence"/>
</dbReference>
<accession>A0A5C4X857</accession>
<gene>
    <name evidence="2" type="ORF">FHQ09_00395</name>
</gene>
<proteinExistence type="predicted"/>
<organism evidence="2 3">
    <name type="scientific">Brevibacterium sediminis</name>
    <dbReference type="NCBI Taxonomy" id="1857024"/>
    <lineage>
        <taxon>Bacteria</taxon>
        <taxon>Bacillati</taxon>
        <taxon>Actinomycetota</taxon>
        <taxon>Actinomycetes</taxon>
        <taxon>Micrococcales</taxon>
        <taxon>Brevibacteriaceae</taxon>
        <taxon>Brevibacterium</taxon>
    </lineage>
</organism>
<dbReference type="EMBL" id="VDMQ01000001">
    <property type="protein sequence ID" value="TNM57798.1"/>
    <property type="molecule type" value="Genomic_DNA"/>
</dbReference>
<dbReference type="RefSeq" id="WP_139466865.1">
    <property type="nucleotide sequence ID" value="NZ_BMJG01000001.1"/>
</dbReference>
<dbReference type="AlphaFoldDB" id="A0A5C4X857"/>
<feature type="region of interest" description="Disordered" evidence="1">
    <location>
        <begin position="40"/>
        <end position="64"/>
    </location>
</feature>
<comment type="caution">
    <text evidence="2">The sequence shown here is derived from an EMBL/GenBank/DDBJ whole genome shotgun (WGS) entry which is preliminary data.</text>
</comment>
<evidence type="ECO:0000313" key="2">
    <source>
        <dbReference type="EMBL" id="TNM57798.1"/>
    </source>
</evidence>
<name>A0A5C4X857_9MICO</name>
<protein>
    <submittedName>
        <fullName evidence="2">Uncharacterized protein</fullName>
    </submittedName>
</protein>
<evidence type="ECO:0000313" key="3">
    <source>
        <dbReference type="Proteomes" id="UP000314223"/>
    </source>
</evidence>